<dbReference type="AlphaFoldDB" id="A0A6I3J1Z1"/>
<dbReference type="InterPro" id="IPR027417">
    <property type="entry name" value="P-loop_NTPase"/>
</dbReference>
<dbReference type="Gene3D" id="3.40.50.300">
    <property type="entry name" value="P-loop containing nucleotide triphosphate hydrolases"/>
    <property type="match status" value="1"/>
</dbReference>
<reference evidence="1 2" key="1">
    <citation type="submission" date="2019-10" db="EMBL/GenBank/DDBJ databases">
        <title>Nocardioides novel species isolated from the excrement of Marmot.</title>
        <authorList>
            <person name="Zhang G."/>
        </authorList>
    </citation>
    <scope>NUCLEOTIDE SEQUENCE [LARGE SCALE GENOMIC DNA]</scope>
    <source>
        <strain evidence="2">zg-579</strain>
    </source>
</reference>
<dbReference type="SMART" id="SM00421">
    <property type="entry name" value="HTH_LUXR"/>
    <property type="match status" value="1"/>
</dbReference>
<evidence type="ECO:0000313" key="1">
    <source>
        <dbReference type="EMBL" id="MTB94386.1"/>
    </source>
</evidence>
<dbReference type="InterPro" id="IPR000792">
    <property type="entry name" value="Tscrpt_reg_LuxR_C"/>
</dbReference>
<dbReference type="InterPro" id="IPR016032">
    <property type="entry name" value="Sig_transdc_resp-reg_C-effctor"/>
</dbReference>
<dbReference type="SUPFAM" id="SSF52540">
    <property type="entry name" value="P-loop containing nucleoside triphosphate hydrolases"/>
    <property type="match status" value="1"/>
</dbReference>
<dbReference type="InterPro" id="IPR059106">
    <property type="entry name" value="WHD_MalT"/>
</dbReference>
<dbReference type="GO" id="GO:0003677">
    <property type="term" value="F:DNA binding"/>
    <property type="evidence" value="ECO:0007669"/>
    <property type="project" value="InterPro"/>
</dbReference>
<comment type="caution">
    <text evidence="1">The sequence shown here is derived from an EMBL/GenBank/DDBJ whole genome shotgun (WGS) entry which is preliminary data.</text>
</comment>
<dbReference type="Proteomes" id="UP000433406">
    <property type="component" value="Unassembled WGS sequence"/>
</dbReference>
<dbReference type="EMBL" id="WLCI01000005">
    <property type="protein sequence ID" value="MTB94386.1"/>
    <property type="molecule type" value="Genomic_DNA"/>
</dbReference>
<dbReference type="RefSeq" id="WP_154614223.1">
    <property type="nucleotide sequence ID" value="NZ_CP053660.1"/>
</dbReference>
<evidence type="ECO:0000313" key="2">
    <source>
        <dbReference type="Proteomes" id="UP000433406"/>
    </source>
</evidence>
<dbReference type="InterPro" id="IPR011990">
    <property type="entry name" value="TPR-like_helical_dom_sf"/>
</dbReference>
<proteinExistence type="predicted"/>
<dbReference type="SUPFAM" id="SSF46894">
    <property type="entry name" value="C-terminal effector domain of the bipartite response regulators"/>
    <property type="match status" value="1"/>
</dbReference>
<dbReference type="InterPro" id="IPR036388">
    <property type="entry name" value="WH-like_DNA-bd_sf"/>
</dbReference>
<dbReference type="Pfam" id="PF25873">
    <property type="entry name" value="WHD_MalT"/>
    <property type="match status" value="1"/>
</dbReference>
<sequence>MTQGTRASDQLSYPTDDEALLDIKLSAPPLRAGLVTRAALIDAARARDASVVGVTAPAGYGKSTLLAEWARREERRVGWVSLARLDDDPVLLLHLLASAYERAVPEQAGLAAATAAAIAGGADVRRGAAVVASAMARPAAAYALLVDDLHHVRSPGCDRVLDVLLPAVPRGSQVVVASRGEPPHLAGLRAVGDAVEITERDLALGSGAAAQVLAAAGLPVTPEQAVDVTARVEGWPVGLNLAALVAREVRCPPGELSGADRYVADYLRREVLGPLDPGVQRFLRETAVLDRLHGPLCEAVVEDPRAPEMLLALEASHSFLVLLDRRREWYRYHRLFREFLLDELRRTEPGMTEELHLRAAGWFQAHAAPVQTVEHLLGAGELHRGAVLVAEIGPRVCGEGEAGTVQRWLTRLGDPVVAAHPPLAVVAGRAAAFLGDPVEAGRWAALADEVAPTPTPTEADRRFETARSTLRALLGADGPARMLADAEAAAGPEADPGPWQPLALSARGEALLLAGEPGRALAAFAEATAAGHAAPDLEVVALAEAETALVDIDAGRWERAAGHVEHALGIVEQRRAGDDVLALLVRAAGARLAIHRSDLAEADRQIARAMRARSAATYALPWLATRGRLHLAKACWARGDRAGAGVLLREIDEVLVRRPDLGTLGDQVAELREATATADGTAPAPEVPLTPAELRLLPYLQTHLRMADIAERLHLSRNTVASEVSAIYRKLGVCSRGEAVHQAQVVGLLAP</sequence>
<dbReference type="Gene3D" id="1.10.10.10">
    <property type="entry name" value="Winged helix-like DNA-binding domain superfamily/Winged helix DNA-binding domain"/>
    <property type="match status" value="1"/>
</dbReference>
<accession>A0A6I3J1Z1</accession>
<gene>
    <name evidence="1" type="ORF">GGQ22_04755</name>
</gene>
<protein>
    <submittedName>
        <fullName evidence="1">LuxR family transcriptional regulator</fullName>
    </submittedName>
</protein>
<keyword evidence="2" id="KW-1185">Reference proteome</keyword>
<dbReference type="GO" id="GO:0006355">
    <property type="term" value="P:regulation of DNA-templated transcription"/>
    <property type="evidence" value="ECO:0007669"/>
    <property type="project" value="InterPro"/>
</dbReference>
<dbReference type="Pfam" id="PF00196">
    <property type="entry name" value="GerE"/>
    <property type="match status" value="1"/>
</dbReference>
<organism evidence="1 2">
    <name type="scientific">Nocardioides marmotae</name>
    <dbReference type="NCBI Taxonomy" id="2663857"/>
    <lineage>
        <taxon>Bacteria</taxon>
        <taxon>Bacillati</taxon>
        <taxon>Actinomycetota</taxon>
        <taxon>Actinomycetes</taxon>
        <taxon>Propionibacteriales</taxon>
        <taxon>Nocardioidaceae</taxon>
        <taxon>Nocardioides</taxon>
    </lineage>
</organism>
<name>A0A6I3J1Z1_9ACTN</name>
<dbReference type="Gene3D" id="1.25.40.10">
    <property type="entry name" value="Tetratricopeptide repeat domain"/>
    <property type="match status" value="1"/>
</dbReference>